<proteinExistence type="predicted"/>
<dbReference type="KEGG" id="pbh:AAW51_2190"/>
<feature type="transmembrane region" description="Helical" evidence="1">
    <location>
        <begin position="6"/>
        <end position="23"/>
    </location>
</feature>
<dbReference type="STRING" id="413882.AAW51_2190"/>
<evidence type="ECO:0000256" key="1">
    <source>
        <dbReference type="SAM" id="Phobius"/>
    </source>
</evidence>
<protein>
    <recommendedName>
        <fullName evidence="4">DUF3592 domain-containing protein</fullName>
    </recommendedName>
</protein>
<keyword evidence="1" id="KW-0812">Transmembrane</keyword>
<dbReference type="RefSeq" id="WP_047194648.1">
    <property type="nucleotide sequence ID" value="NZ_CP011371.1"/>
</dbReference>
<evidence type="ECO:0000313" key="2">
    <source>
        <dbReference type="EMBL" id="AKJ28881.1"/>
    </source>
</evidence>
<reference evidence="2 3" key="1">
    <citation type="submission" date="2015-05" db="EMBL/GenBank/DDBJ databases">
        <authorList>
            <person name="Tang B."/>
            <person name="Yu Y."/>
        </authorList>
    </citation>
    <scope>NUCLEOTIDE SEQUENCE [LARGE SCALE GENOMIC DNA]</scope>
    <source>
        <strain evidence="2 3">DSM 7029</strain>
    </source>
</reference>
<organism evidence="2 3">
    <name type="scientific">Caldimonas brevitalea</name>
    <dbReference type="NCBI Taxonomy" id="413882"/>
    <lineage>
        <taxon>Bacteria</taxon>
        <taxon>Pseudomonadati</taxon>
        <taxon>Pseudomonadota</taxon>
        <taxon>Betaproteobacteria</taxon>
        <taxon>Burkholderiales</taxon>
        <taxon>Sphaerotilaceae</taxon>
        <taxon>Caldimonas</taxon>
    </lineage>
</organism>
<evidence type="ECO:0000313" key="3">
    <source>
        <dbReference type="Proteomes" id="UP000035352"/>
    </source>
</evidence>
<keyword evidence="1" id="KW-0472">Membrane</keyword>
<accession>A0A0G3BNF3</accession>
<evidence type="ECO:0008006" key="4">
    <source>
        <dbReference type="Google" id="ProtNLM"/>
    </source>
</evidence>
<keyword evidence="3" id="KW-1185">Reference proteome</keyword>
<sequence>MSVWWGFGIAFVVLMLVVVVVARDQHRVEKLRREGIAARATVLQARQTGTWVNKNPEIEFRLGVEKPGQPPYEVTLKKTVPVLNLTSVQVGSVLQVRVDRENPQRLAFDEPWAR</sequence>
<gene>
    <name evidence="2" type="ORF">AAW51_2190</name>
</gene>
<keyword evidence="1" id="KW-1133">Transmembrane helix</keyword>
<dbReference type="EMBL" id="CP011371">
    <property type="protein sequence ID" value="AKJ28881.1"/>
    <property type="molecule type" value="Genomic_DNA"/>
</dbReference>
<dbReference type="Proteomes" id="UP000035352">
    <property type="component" value="Chromosome"/>
</dbReference>
<name>A0A0G3BNF3_9BURK</name>
<dbReference type="AlphaFoldDB" id="A0A0G3BNF3"/>
<dbReference type="OrthoDB" id="5382494at2"/>